<dbReference type="EMBL" id="AOLR01000059">
    <property type="protein sequence ID" value="EMA08699.1"/>
    <property type="molecule type" value="Genomic_DNA"/>
</dbReference>
<accession>M0JL34</accession>
<dbReference type="Proteomes" id="UP000682967">
    <property type="component" value="Plasmid pHsi540"/>
</dbReference>
<dbReference type="EMBL" id="CP073368">
    <property type="protein sequence ID" value="QUJ74020.1"/>
    <property type="molecule type" value="Genomic_DNA"/>
</dbReference>
<dbReference type="Proteomes" id="UP000011659">
    <property type="component" value="Unassembled WGS sequence"/>
</dbReference>
<reference evidence="2" key="2">
    <citation type="submission" date="2021-04" db="EMBL/GenBank/DDBJ databases">
        <title>Complete Genome sequence and Methylome Analysis of the Haloarchaeon Haloarcula sinaiiensis.</title>
        <authorList>
            <person name="Fomenkov A."/>
            <person name="DasSarma P."/>
            <person name="DasSarma S."/>
            <person name="Roberts R.J."/>
        </authorList>
    </citation>
    <scope>NUCLEOTIDE SEQUENCE</scope>
    <source>
        <strain evidence="2">ATCC 33800</strain>
        <plasmid evidence="2">pHsi540</plasmid>
    </source>
</reference>
<name>M0JL34_9EURY</name>
<dbReference type="PATRIC" id="fig|662476.7.peg.4083"/>
<keyword evidence="3" id="KW-1185">Reference proteome</keyword>
<evidence type="ECO:0000313" key="2">
    <source>
        <dbReference type="EMBL" id="QUJ74020.1"/>
    </source>
</evidence>
<geneLocation type="plasmid" evidence="2 4">
    <name>pHsi540</name>
</geneLocation>
<evidence type="ECO:0000313" key="1">
    <source>
        <dbReference type="EMBL" id="EMA08699.1"/>
    </source>
</evidence>
<keyword evidence="2" id="KW-0614">Plasmid</keyword>
<proteinExistence type="predicted"/>
<dbReference type="AlphaFoldDB" id="M0JL34"/>
<dbReference type="KEGG" id="hsin:KDQ40_18805"/>
<reference evidence="1 3" key="1">
    <citation type="journal article" date="2014" name="PLoS Genet.">
        <title>Phylogenetically driven sequencing of extremely halophilic archaea reveals strategies for static and dynamic osmo-response.</title>
        <authorList>
            <person name="Becker E.A."/>
            <person name="Seitzer P.M."/>
            <person name="Tritt A."/>
            <person name="Larsen D."/>
            <person name="Krusor M."/>
            <person name="Yao A.I."/>
            <person name="Wu D."/>
            <person name="Madern D."/>
            <person name="Eisen J.A."/>
            <person name="Darling A.E."/>
            <person name="Facciotti M.T."/>
        </authorList>
    </citation>
    <scope>NUCLEOTIDE SEQUENCE [LARGE SCALE GENOMIC DNA]</scope>
    <source>
        <strain evidence="1 3">ATCC 33800</strain>
    </source>
</reference>
<evidence type="ECO:0000313" key="4">
    <source>
        <dbReference type="Proteomes" id="UP000682967"/>
    </source>
</evidence>
<gene>
    <name evidence="1" type="ORF">C436_20508</name>
    <name evidence="2" type="ORF">KDQ40_18805</name>
</gene>
<protein>
    <submittedName>
        <fullName evidence="1">Uncharacterized protein</fullName>
    </submittedName>
</protein>
<evidence type="ECO:0000313" key="3">
    <source>
        <dbReference type="Proteomes" id="UP000011659"/>
    </source>
</evidence>
<dbReference type="RefSeq" id="WP_004966722.1">
    <property type="nucleotide sequence ID" value="NZ_AOLR01000059.1"/>
</dbReference>
<sequence length="169" mass="17765">MSRAAVNTADTPRPGAVSVTCDNCGGQFTTDETAAYTAEQNDEDLLCKPCENGQPAPPSKALEQPEIDAIREDLQYSEGVGPDAEPPVEAAVPDSVGFGDLARMSFVEVELSKGTKSLGPVTVSVGDVGDRGLYLSVSLDPSTAVYTEEVQDTIVSALSNRTQLLIDLE</sequence>
<dbReference type="GeneID" id="64825051"/>
<organism evidence="1 3">
    <name type="scientific">Haloarcula marismortui ATCC 33800</name>
    <dbReference type="NCBI Taxonomy" id="662476"/>
    <lineage>
        <taxon>Archaea</taxon>
        <taxon>Methanobacteriati</taxon>
        <taxon>Methanobacteriota</taxon>
        <taxon>Stenosarchaea group</taxon>
        <taxon>Halobacteria</taxon>
        <taxon>Halobacteriales</taxon>
        <taxon>Haloarculaceae</taxon>
        <taxon>Haloarcula</taxon>
    </lineage>
</organism>